<dbReference type="STRING" id="945553.A0A0D2NKZ8"/>
<protein>
    <recommendedName>
        <fullName evidence="3">Myb/SANT-like domain-containing protein</fullName>
    </recommendedName>
</protein>
<evidence type="ECO:0000313" key="2">
    <source>
        <dbReference type="Proteomes" id="UP000054270"/>
    </source>
</evidence>
<proteinExistence type="predicted"/>
<sequence length="107" mass="12337">SFKITTFNGVVGTLEALRTKGGLKMEKSAQNKWTMLHHIWRVIQDIKAQSGWSWSDTHGANISPAIETHWETFLKSHPLAKPFKNHRWIHLEKMTQIMPATLRGTYV</sequence>
<gene>
    <name evidence="1" type="ORF">HYPSUDRAFT_111945</name>
</gene>
<evidence type="ECO:0000313" key="1">
    <source>
        <dbReference type="EMBL" id="KJA17246.1"/>
    </source>
</evidence>
<dbReference type="Proteomes" id="UP000054270">
    <property type="component" value="Unassembled WGS sequence"/>
</dbReference>
<dbReference type="OMA" id="IETHWET"/>
<name>A0A0D2NKZ8_HYPSF</name>
<accession>A0A0D2NKZ8</accession>
<dbReference type="EMBL" id="KN817606">
    <property type="protein sequence ID" value="KJA17246.1"/>
    <property type="molecule type" value="Genomic_DNA"/>
</dbReference>
<reference evidence="2" key="1">
    <citation type="submission" date="2014-04" db="EMBL/GenBank/DDBJ databases">
        <title>Evolutionary Origins and Diversification of the Mycorrhizal Mutualists.</title>
        <authorList>
            <consortium name="DOE Joint Genome Institute"/>
            <consortium name="Mycorrhizal Genomics Consortium"/>
            <person name="Kohler A."/>
            <person name="Kuo A."/>
            <person name="Nagy L.G."/>
            <person name="Floudas D."/>
            <person name="Copeland A."/>
            <person name="Barry K.W."/>
            <person name="Cichocki N."/>
            <person name="Veneault-Fourrey C."/>
            <person name="LaButti K."/>
            <person name="Lindquist E.A."/>
            <person name="Lipzen A."/>
            <person name="Lundell T."/>
            <person name="Morin E."/>
            <person name="Murat C."/>
            <person name="Riley R."/>
            <person name="Ohm R."/>
            <person name="Sun H."/>
            <person name="Tunlid A."/>
            <person name="Henrissat B."/>
            <person name="Grigoriev I.V."/>
            <person name="Hibbett D.S."/>
            <person name="Martin F."/>
        </authorList>
    </citation>
    <scope>NUCLEOTIDE SEQUENCE [LARGE SCALE GENOMIC DNA]</scope>
    <source>
        <strain evidence="2">FD-334 SS-4</strain>
    </source>
</reference>
<feature type="non-terminal residue" evidence="1">
    <location>
        <position position="1"/>
    </location>
</feature>
<feature type="non-terminal residue" evidence="1">
    <location>
        <position position="107"/>
    </location>
</feature>
<evidence type="ECO:0008006" key="3">
    <source>
        <dbReference type="Google" id="ProtNLM"/>
    </source>
</evidence>
<dbReference type="AlphaFoldDB" id="A0A0D2NKZ8"/>
<keyword evidence="2" id="KW-1185">Reference proteome</keyword>
<organism evidence="1 2">
    <name type="scientific">Hypholoma sublateritium (strain FD-334 SS-4)</name>
    <dbReference type="NCBI Taxonomy" id="945553"/>
    <lineage>
        <taxon>Eukaryota</taxon>
        <taxon>Fungi</taxon>
        <taxon>Dikarya</taxon>
        <taxon>Basidiomycota</taxon>
        <taxon>Agaricomycotina</taxon>
        <taxon>Agaricomycetes</taxon>
        <taxon>Agaricomycetidae</taxon>
        <taxon>Agaricales</taxon>
        <taxon>Agaricineae</taxon>
        <taxon>Strophariaceae</taxon>
        <taxon>Hypholoma</taxon>
    </lineage>
</organism>
<dbReference type="OrthoDB" id="2930561at2759"/>